<organism evidence="1 2">
    <name type="scientific">Vararia minispora EC-137</name>
    <dbReference type="NCBI Taxonomy" id="1314806"/>
    <lineage>
        <taxon>Eukaryota</taxon>
        <taxon>Fungi</taxon>
        <taxon>Dikarya</taxon>
        <taxon>Basidiomycota</taxon>
        <taxon>Agaricomycotina</taxon>
        <taxon>Agaricomycetes</taxon>
        <taxon>Russulales</taxon>
        <taxon>Lachnocladiaceae</taxon>
        <taxon>Vararia</taxon>
    </lineage>
</organism>
<evidence type="ECO:0000313" key="1">
    <source>
        <dbReference type="EMBL" id="KAI0035079.1"/>
    </source>
</evidence>
<reference evidence="1" key="2">
    <citation type="journal article" date="2022" name="New Phytol.">
        <title>Evolutionary transition to the ectomycorrhizal habit in the genomes of a hyperdiverse lineage of mushroom-forming fungi.</title>
        <authorList>
            <person name="Looney B."/>
            <person name="Miyauchi S."/>
            <person name="Morin E."/>
            <person name="Drula E."/>
            <person name="Courty P.E."/>
            <person name="Kohler A."/>
            <person name="Kuo A."/>
            <person name="LaButti K."/>
            <person name="Pangilinan J."/>
            <person name="Lipzen A."/>
            <person name="Riley R."/>
            <person name="Andreopoulos W."/>
            <person name="He G."/>
            <person name="Johnson J."/>
            <person name="Nolan M."/>
            <person name="Tritt A."/>
            <person name="Barry K.W."/>
            <person name="Grigoriev I.V."/>
            <person name="Nagy L.G."/>
            <person name="Hibbett D."/>
            <person name="Henrissat B."/>
            <person name="Matheny P.B."/>
            <person name="Labbe J."/>
            <person name="Martin F.M."/>
        </authorList>
    </citation>
    <scope>NUCLEOTIDE SEQUENCE</scope>
    <source>
        <strain evidence="1">EC-137</strain>
    </source>
</reference>
<protein>
    <submittedName>
        <fullName evidence="1">Uncharacterized protein</fullName>
    </submittedName>
</protein>
<accession>A0ACB8QT60</accession>
<keyword evidence="2" id="KW-1185">Reference proteome</keyword>
<sequence>MPRKTQPTASKQRLHQQSLFDYTTSKAPSSKAPLQVLRTSPSTSKRPWTSKTKRRKPARGIRSDSDPDSGTSSDVEAIHFEPRPVISISNSDDDDILLSPRRPTQKKAVAAATMSSRRVITSDNEKRGRDKSVASASSGEDGAGEAPVKRRKLVKGRRPSTPESEEDLDESHILQSRLRIRGKRTQYQRNLEKLKRRKKGDAVASDESSSDDGGEEYDDDNDDSRLFAGAKRDGSDEENSTGEAESQAVDGSFIVDDDATAVTNLPAVFSMSAHQDLTHHFKIICQLFVHMAVRPTEERRAFMKHALKEEDYFSLPLRMARNKLSGLRDSVASSVWRPRLRDSLKSFPEFHLRSLDYAVPHCDACHLGGRMSTLMGTLDGGLYDEYSFEPIEVSEDDMSDEDEDEGHFQKEYNLGRFCAARTQLFHRFSHWEAKVDALRGKNKFVRVAYYKGLLPPSDLSDADGIMDWLDQRGFVNMEWQKVKEMMSGVTKLESHAGKEEDFDLDIS</sequence>
<dbReference type="EMBL" id="MU273490">
    <property type="protein sequence ID" value="KAI0035079.1"/>
    <property type="molecule type" value="Genomic_DNA"/>
</dbReference>
<proteinExistence type="predicted"/>
<evidence type="ECO:0000313" key="2">
    <source>
        <dbReference type="Proteomes" id="UP000814128"/>
    </source>
</evidence>
<reference evidence="1" key="1">
    <citation type="submission" date="2021-02" db="EMBL/GenBank/DDBJ databases">
        <authorList>
            <consortium name="DOE Joint Genome Institute"/>
            <person name="Ahrendt S."/>
            <person name="Looney B.P."/>
            <person name="Miyauchi S."/>
            <person name="Morin E."/>
            <person name="Drula E."/>
            <person name="Courty P.E."/>
            <person name="Chicoki N."/>
            <person name="Fauchery L."/>
            <person name="Kohler A."/>
            <person name="Kuo A."/>
            <person name="Labutti K."/>
            <person name="Pangilinan J."/>
            <person name="Lipzen A."/>
            <person name="Riley R."/>
            <person name="Andreopoulos W."/>
            <person name="He G."/>
            <person name="Johnson J."/>
            <person name="Barry K.W."/>
            <person name="Grigoriev I.V."/>
            <person name="Nagy L."/>
            <person name="Hibbett D."/>
            <person name="Henrissat B."/>
            <person name="Matheny P.B."/>
            <person name="Labbe J."/>
            <person name="Martin F."/>
        </authorList>
    </citation>
    <scope>NUCLEOTIDE SEQUENCE</scope>
    <source>
        <strain evidence="1">EC-137</strain>
    </source>
</reference>
<dbReference type="Proteomes" id="UP000814128">
    <property type="component" value="Unassembled WGS sequence"/>
</dbReference>
<comment type="caution">
    <text evidence="1">The sequence shown here is derived from an EMBL/GenBank/DDBJ whole genome shotgun (WGS) entry which is preliminary data.</text>
</comment>
<gene>
    <name evidence="1" type="ORF">K488DRAFT_76856</name>
</gene>
<name>A0ACB8QT60_9AGAM</name>